<gene>
    <name evidence="2" type="ordered locus">Meso_1168</name>
</gene>
<dbReference type="KEGG" id="mes:Meso_1168"/>
<reference evidence="2" key="1">
    <citation type="submission" date="2006-06" db="EMBL/GenBank/DDBJ databases">
        <title>Complete sequence of chromosome of Chelativorans sp. BNC1.</title>
        <authorList>
            <consortium name="US DOE Joint Genome Institute"/>
            <person name="Copeland A."/>
            <person name="Lucas S."/>
            <person name="Lapidus A."/>
            <person name="Barry K."/>
            <person name="Detter J.C."/>
            <person name="Glavina del Rio T."/>
            <person name="Hammon N."/>
            <person name="Israni S."/>
            <person name="Dalin E."/>
            <person name="Tice H."/>
            <person name="Pitluck S."/>
            <person name="Chertkov O."/>
            <person name="Brettin T."/>
            <person name="Bruce D."/>
            <person name="Han C."/>
            <person name="Tapia R."/>
            <person name="Gilna P."/>
            <person name="Schmutz J."/>
            <person name="Larimer F."/>
            <person name="Land M."/>
            <person name="Hauser L."/>
            <person name="Kyrpides N."/>
            <person name="Mikhailova N."/>
            <person name="Richardson P."/>
        </authorList>
    </citation>
    <scope>NUCLEOTIDE SEQUENCE</scope>
    <source>
        <strain evidence="2">BNC1</strain>
    </source>
</reference>
<evidence type="ECO:0000313" key="2">
    <source>
        <dbReference type="EMBL" id="ABG62564.1"/>
    </source>
</evidence>
<protein>
    <submittedName>
        <fullName evidence="2">Uncharacterized protein</fullName>
    </submittedName>
</protein>
<evidence type="ECO:0000256" key="1">
    <source>
        <dbReference type="SAM" id="MobiDB-lite"/>
    </source>
</evidence>
<organism evidence="2">
    <name type="scientific">Chelativorans sp. (strain BNC1)</name>
    <dbReference type="NCBI Taxonomy" id="266779"/>
    <lineage>
        <taxon>Bacteria</taxon>
        <taxon>Pseudomonadati</taxon>
        <taxon>Pseudomonadota</taxon>
        <taxon>Alphaproteobacteria</taxon>
        <taxon>Hyphomicrobiales</taxon>
        <taxon>Phyllobacteriaceae</taxon>
        <taxon>Chelativorans</taxon>
    </lineage>
</organism>
<dbReference type="HOGENOM" id="CLU_764394_0_0_5"/>
<feature type="region of interest" description="Disordered" evidence="1">
    <location>
        <begin position="334"/>
        <end position="362"/>
    </location>
</feature>
<feature type="region of interest" description="Disordered" evidence="1">
    <location>
        <begin position="1"/>
        <end position="22"/>
    </location>
</feature>
<sequence>MHVPARSSAAAASPPGPSLENMPAKALQKIGRYAGNLSALALTNKQIRGKVTSLLEVDRIEHGARSVRTAHEFNRVLQEAEQLPITARADILKILTPRITGRATCHALLEALNRFETQAGKLLASSSAVLSAGERANIESALRYKDALSDPIRAAVLVVNGSEVQHPESAGHIFARLREDLSSDRTIPVRHLLQELSGHRPEATSLPRSGTVPAEFWGPGDIAERVQFMRQAEFYEVVKPMIREALKSGPCIFVPSDNRPLQIITALAGDEIKSTAVLDGPERTSINDNSFWGLHIALNTKFMGRDRIEFPRVGDLISLRKSLRRKRPLASIEVRSASSRPCGSGRKRPGIKALRAPAPDRR</sequence>
<dbReference type="AlphaFoldDB" id="Q11J61"/>
<feature type="compositionally biased region" description="Low complexity" evidence="1">
    <location>
        <begin position="1"/>
        <end position="13"/>
    </location>
</feature>
<name>Q11J61_CHESB</name>
<accession>Q11J61</accession>
<proteinExistence type="predicted"/>
<dbReference type="EMBL" id="CP000390">
    <property type="protein sequence ID" value="ABG62564.1"/>
    <property type="molecule type" value="Genomic_DNA"/>
</dbReference>